<feature type="domain" description="Calponin-homology (CH)" evidence="3">
    <location>
        <begin position="24"/>
        <end position="131"/>
    </location>
</feature>
<dbReference type="GO" id="GO:0051015">
    <property type="term" value="F:actin filament binding"/>
    <property type="evidence" value="ECO:0007669"/>
    <property type="project" value="TreeGrafter"/>
</dbReference>
<dbReference type="PANTHER" id="PTHR47385">
    <property type="entry name" value="CALPONIN"/>
    <property type="match status" value="1"/>
</dbReference>
<dbReference type="Gene3D" id="1.10.418.10">
    <property type="entry name" value="Calponin-like domain"/>
    <property type="match status" value="1"/>
</dbReference>
<dbReference type="Proteomes" id="UP001165289">
    <property type="component" value="Unassembled WGS sequence"/>
</dbReference>
<name>A0AAV7JVQ3_9METZ</name>
<dbReference type="SMART" id="SM00033">
    <property type="entry name" value="CH"/>
    <property type="match status" value="1"/>
</dbReference>
<comment type="caution">
    <text evidence="4">The sequence shown here is derived from an EMBL/GenBank/DDBJ whole genome shotgun (WGS) entry which is preliminary data.</text>
</comment>
<dbReference type="InterPro" id="IPR050606">
    <property type="entry name" value="Calponin-like"/>
</dbReference>
<evidence type="ECO:0000256" key="1">
    <source>
        <dbReference type="ARBA" id="ARBA00009631"/>
    </source>
</evidence>
<dbReference type="EMBL" id="JAKMXF010000297">
    <property type="protein sequence ID" value="KAI6652912.1"/>
    <property type="molecule type" value="Genomic_DNA"/>
</dbReference>
<dbReference type="PROSITE" id="PS50021">
    <property type="entry name" value="CH"/>
    <property type="match status" value="1"/>
</dbReference>
<dbReference type="Pfam" id="PF00307">
    <property type="entry name" value="CH"/>
    <property type="match status" value="1"/>
</dbReference>
<sequence>MAHRAEKSGIAADLQQTRSAKYPSEAEKESIKWMESILNEKKRGTFQEWLKDGSTLCRLINKIYPSTVSQDHCKPTASGLVFKQYDNINHFLKGCKEHGVSEKDLFVTLDLHEGNDMAQVIATLYALDRKAQKSGRRLPVLSPKEAEGKVRDFSKQQIADSSKVISLQMGTNAGASQAGMVSPGTRRQIK</sequence>
<organism evidence="4 5">
    <name type="scientific">Oopsacas minuta</name>
    <dbReference type="NCBI Taxonomy" id="111878"/>
    <lineage>
        <taxon>Eukaryota</taxon>
        <taxon>Metazoa</taxon>
        <taxon>Porifera</taxon>
        <taxon>Hexactinellida</taxon>
        <taxon>Hexasterophora</taxon>
        <taxon>Lyssacinosida</taxon>
        <taxon>Leucopsacidae</taxon>
        <taxon>Oopsacas</taxon>
    </lineage>
</organism>
<evidence type="ECO:0000256" key="2">
    <source>
        <dbReference type="SAM" id="MobiDB-lite"/>
    </source>
</evidence>
<dbReference type="InterPro" id="IPR000557">
    <property type="entry name" value="Calponin_repeat"/>
</dbReference>
<evidence type="ECO:0000313" key="5">
    <source>
        <dbReference type="Proteomes" id="UP001165289"/>
    </source>
</evidence>
<proteinExistence type="inferred from homology"/>
<comment type="similarity">
    <text evidence="1">Belongs to the calponin family.</text>
</comment>
<dbReference type="SUPFAM" id="SSF47576">
    <property type="entry name" value="Calponin-homology domain, CH-domain"/>
    <property type="match status" value="1"/>
</dbReference>
<dbReference type="AlphaFoldDB" id="A0AAV7JVQ3"/>
<evidence type="ECO:0000313" key="4">
    <source>
        <dbReference type="EMBL" id="KAI6652912.1"/>
    </source>
</evidence>
<feature type="region of interest" description="Disordered" evidence="2">
    <location>
        <begin position="1"/>
        <end position="25"/>
    </location>
</feature>
<evidence type="ECO:0000259" key="3">
    <source>
        <dbReference type="PROSITE" id="PS50021"/>
    </source>
</evidence>
<dbReference type="InterPro" id="IPR003096">
    <property type="entry name" value="SM22_calponin"/>
</dbReference>
<dbReference type="PROSITE" id="PS51122">
    <property type="entry name" value="CALPONIN_2"/>
    <property type="match status" value="1"/>
</dbReference>
<dbReference type="PRINTS" id="PR00888">
    <property type="entry name" value="SM22CALPONIN"/>
</dbReference>
<dbReference type="InterPro" id="IPR036872">
    <property type="entry name" value="CH_dom_sf"/>
</dbReference>
<dbReference type="InterPro" id="IPR001715">
    <property type="entry name" value="CH_dom"/>
</dbReference>
<keyword evidence="5" id="KW-1185">Reference proteome</keyword>
<protein>
    <submittedName>
        <fullName evidence="4">Muscle-specific protein 20-like isoform X2</fullName>
    </submittedName>
</protein>
<dbReference type="GO" id="GO:0007015">
    <property type="term" value="P:actin filament organization"/>
    <property type="evidence" value="ECO:0007669"/>
    <property type="project" value="TreeGrafter"/>
</dbReference>
<dbReference type="PANTHER" id="PTHR47385:SF14">
    <property type="entry name" value="TRANSGELIN"/>
    <property type="match status" value="1"/>
</dbReference>
<dbReference type="Pfam" id="PF00402">
    <property type="entry name" value="Calponin"/>
    <property type="match status" value="1"/>
</dbReference>
<dbReference type="GO" id="GO:0015629">
    <property type="term" value="C:actin cytoskeleton"/>
    <property type="evidence" value="ECO:0007669"/>
    <property type="project" value="TreeGrafter"/>
</dbReference>
<gene>
    <name evidence="4" type="ORF">LOD99_4298</name>
</gene>
<reference evidence="4 5" key="1">
    <citation type="journal article" date="2023" name="BMC Biol.">
        <title>The compact genome of the sponge Oopsacas minuta (Hexactinellida) is lacking key metazoan core genes.</title>
        <authorList>
            <person name="Santini S."/>
            <person name="Schenkelaars Q."/>
            <person name="Jourda C."/>
            <person name="Duchesne M."/>
            <person name="Belahbib H."/>
            <person name="Rocher C."/>
            <person name="Selva M."/>
            <person name="Riesgo A."/>
            <person name="Vervoort M."/>
            <person name="Leys S.P."/>
            <person name="Kodjabachian L."/>
            <person name="Le Bivic A."/>
            <person name="Borchiellini C."/>
            <person name="Claverie J.M."/>
            <person name="Renard E."/>
        </authorList>
    </citation>
    <scope>NUCLEOTIDE SEQUENCE [LARGE SCALE GENOMIC DNA]</scope>
    <source>
        <strain evidence="4">SPO-2</strain>
    </source>
</reference>
<accession>A0AAV7JVQ3</accession>